<dbReference type="AlphaFoldDB" id="A0A6N7WXP7"/>
<feature type="region of interest" description="Disordered" evidence="1">
    <location>
        <begin position="1"/>
        <end position="55"/>
    </location>
</feature>
<feature type="compositionally biased region" description="Basic and acidic residues" evidence="1">
    <location>
        <begin position="24"/>
        <end position="38"/>
    </location>
</feature>
<dbReference type="EMBL" id="VUND01000002">
    <property type="protein sequence ID" value="MST60791.1"/>
    <property type="molecule type" value="Genomic_DNA"/>
</dbReference>
<feature type="region of interest" description="Disordered" evidence="1">
    <location>
        <begin position="83"/>
        <end position="109"/>
    </location>
</feature>
<evidence type="ECO:0000259" key="2">
    <source>
        <dbReference type="SMART" id="SM00460"/>
    </source>
</evidence>
<organism evidence="3 4">
    <name type="scientific">Parafannyhessea umbonata</name>
    <dbReference type="NCBI Taxonomy" id="604330"/>
    <lineage>
        <taxon>Bacteria</taxon>
        <taxon>Bacillati</taxon>
        <taxon>Actinomycetota</taxon>
        <taxon>Coriobacteriia</taxon>
        <taxon>Coriobacteriales</taxon>
        <taxon>Atopobiaceae</taxon>
        <taxon>Parafannyhessea</taxon>
    </lineage>
</organism>
<dbReference type="Pfam" id="PF01841">
    <property type="entry name" value="Transglut_core"/>
    <property type="match status" value="1"/>
</dbReference>
<name>A0A6N7WXP7_9ACTN</name>
<gene>
    <name evidence="3" type="ORF">FYJ69_07685</name>
</gene>
<reference evidence="3 4" key="1">
    <citation type="submission" date="2019-08" db="EMBL/GenBank/DDBJ databases">
        <title>In-depth cultivation of the pig gut microbiome towards novel bacterial diversity and tailored functional studies.</title>
        <authorList>
            <person name="Wylensek D."/>
            <person name="Hitch T.C.A."/>
            <person name="Clavel T."/>
        </authorList>
    </citation>
    <scope>NUCLEOTIDE SEQUENCE [LARGE SCALE GENOMIC DNA]</scope>
    <source>
        <strain evidence="3 4">WB01_CNA04</strain>
    </source>
</reference>
<dbReference type="InterPro" id="IPR038765">
    <property type="entry name" value="Papain-like_cys_pep_sf"/>
</dbReference>
<sequence length="611" mass="66045">MTKHTLGTENSRPAHLASMVAGTTRHDTSPTGVERAESRGMGQGPPSPSGRSAPAVGRSCGLASFRVSPVVFHGVRALSLPEISRTHDSGPNGSRFRRGPEGDPKREPRWKVGTMKKLTSLVAISSVMVGLVLMTGCTGGAGSVPSRTVAHEDTYVQGVDDESDDVRGHSVEVTLDVGSDESDRSDTDGAADAGGRVDEDRDAGRSGAKDASGSVDKGRDTGRVGEADADRASAGRSSGNDAEPSGANGTQDGAGKDAKPSQSGDALNSAPVKDPMAGMFHNNASYFHYYDQLPAEGKAVYDAAYDVALHPTTGGYVRTVQVDVKPGTPEAVTLVQSATCAIEKDHPELFYLRKHPIGYRFNENVGGMETSVSLQLTSTYDNCKQEMTEFNNAVDSFREDCQLLGSDPFVILDIHDKLIDLVSYDEDYEDAPADDYTYTAYGAFVANSRGERNTCVCAGYAMALHYLLQQSGEKSIYVVGYAGGPDGQRGQHAWNEVKIRDSWYVIDATWDDALDPETTDMTDRHNRVAASDARFADRLRHRYFLLTTEEFEDFQPGDAYTYHFDDGTSVSFDSGSSHVVDEKDERTYGYVVPDALGTKYDYEELARELGR</sequence>
<feature type="region of interest" description="Disordered" evidence="1">
    <location>
        <begin position="174"/>
        <end position="272"/>
    </location>
</feature>
<proteinExistence type="predicted"/>
<evidence type="ECO:0000256" key="1">
    <source>
        <dbReference type="SAM" id="MobiDB-lite"/>
    </source>
</evidence>
<feature type="compositionally biased region" description="Basic and acidic residues" evidence="1">
    <location>
        <begin position="98"/>
        <end position="109"/>
    </location>
</feature>
<feature type="compositionally biased region" description="Basic and acidic residues" evidence="1">
    <location>
        <begin position="195"/>
        <end position="208"/>
    </location>
</feature>
<evidence type="ECO:0000313" key="4">
    <source>
        <dbReference type="Proteomes" id="UP000434342"/>
    </source>
</evidence>
<evidence type="ECO:0000313" key="3">
    <source>
        <dbReference type="EMBL" id="MST60791.1"/>
    </source>
</evidence>
<dbReference type="Proteomes" id="UP000434342">
    <property type="component" value="Unassembled WGS sequence"/>
</dbReference>
<comment type="caution">
    <text evidence="3">The sequence shown here is derived from an EMBL/GenBank/DDBJ whole genome shotgun (WGS) entry which is preliminary data.</text>
</comment>
<feature type="domain" description="Transglutaminase-like" evidence="2">
    <location>
        <begin position="449"/>
        <end position="510"/>
    </location>
</feature>
<dbReference type="Gene3D" id="3.10.620.30">
    <property type="match status" value="1"/>
</dbReference>
<dbReference type="SMART" id="SM00460">
    <property type="entry name" value="TGc"/>
    <property type="match status" value="1"/>
</dbReference>
<protein>
    <recommendedName>
        <fullName evidence="2">Transglutaminase-like domain-containing protein</fullName>
    </recommendedName>
</protein>
<accession>A0A6N7WXP7</accession>
<dbReference type="InterPro" id="IPR002931">
    <property type="entry name" value="Transglutaminase-like"/>
</dbReference>
<feature type="compositionally biased region" description="Polar residues" evidence="1">
    <location>
        <begin position="1"/>
        <end position="11"/>
    </location>
</feature>
<dbReference type="SUPFAM" id="SSF54001">
    <property type="entry name" value="Cysteine proteinases"/>
    <property type="match status" value="1"/>
</dbReference>
<feature type="compositionally biased region" description="Basic and acidic residues" evidence="1">
    <location>
        <begin position="216"/>
        <end position="233"/>
    </location>
</feature>